<keyword evidence="1" id="KW-1133">Transmembrane helix</keyword>
<protein>
    <submittedName>
        <fullName evidence="2">BH2890 protein</fullName>
    </submittedName>
</protein>
<keyword evidence="1" id="KW-0812">Transmembrane</keyword>
<sequence length="57" mass="6547">MNVKEAIFGIIIFAIITISTYILFHNVLLFSDGFSVVIALVCGFLVERLFMKWRHAK</sequence>
<dbReference type="Proteomes" id="UP000001258">
    <property type="component" value="Chromosome"/>
</dbReference>
<dbReference type="RefSeq" id="WP_010899037.1">
    <property type="nucleotide sequence ID" value="NC_002570.2"/>
</dbReference>
<dbReference type="HOGENOM" id="CLU_2986986_0_0_9"/>
<dbReference type="AlphaFoldDB" id="Q9K8W2"/>
<evidence type="ECO:0000313" key="2">
    <source>
        <dbReference type="EMBL" id="BAB06609.1"/>
    </source>
</evidence>
<dbReference type="PIR" id="B84011">
    <property type="entry name" value="B84011"/>
</dbReference>
<reference evidence="2 3" key="1">
    <citation type="journal article" date="2000" name="Nucleic Acids Res.">
        <title>Complete genome sequence of the alkaliphilic bacterium Bacillus halodurans and genomic sequence comparison with Bacillus subtilis.</title>
        <authorList>
            <person name="Takami H."/>
            <person name="Nakasone K."/>
            <person name="Takaki Y."/>
            <person name="Maeno G."/>
            <person name="Sasaki R."/>
            <person name="Masui N."/>
            <person name="Fuji F."/>
            <person name="Hirama C."/>
            <person name="Nakamura Y."/>
            <person name="Ogasawara N."/>
            <person name="Kuhara S."/>
            <person name="Horikoshi K."/>
        </authorList>
    </citation>
    <scope>NUCLEOTIDE SEQUENCE [LARGE SCALE GENOMIC DNA]</scope>
    <source>
        <strain evidence="3">ATCC BAA-125 / DSM 18197 / FERM 7344 / JCM 9153 / C-125</strain>
    </source>
</reference>
<proteinExistence type="predicted"/>
<keyword evidence="3" id="KW-1185">Reference proteome</keyword>
<organism evidence="2 3">
    <name type="scientific">Halalkalibacterium halodurans (strain ATCC BAA-125 / DSM 18197 / FERM 7344 / JCM 9153 / C-125)</name>
    <name type="common">Bacillus halodurans</name>
    <dbReference type="NCBI Taxonomy" id="272558"/>
    <lineage>
        <taxon>Bacteria</taxon>
        <taxon>Bacillati</taxon>
        <taxon>Bacillota</taxon>
        <taxon>Bacilli</taxon>
        <taxon>Bacillales</taxon>
        <taxon>Bacillaceae</taxon>
        <taxon>Halalkalibacterium (ex Joshi et al. 2022)</taxon>
    </lineage>
</organism>
<gene>
    <name evidence="2" type="ordered locus">BH2890</name>
</gene>
<name>Q9K8W2_HALH5</name>
<evidence type="ECO:0000256" key="1">
    <source>
        <dbReference type="SAM" id="Phobius"/>
    </source>
</evidence>
<keyword evidence="1" id="KW-0472">Membrane</keyword>
<feature type="transmembrane region" description="Helical" evidence="1">
    <location>
        <begin position="7"/>
        <end position="28"/>
    </location>
</feature>
<accession>Q9K8W2</accession>
<dbReference type="STRING" id="272558.gene:10728800"/>
<feature type="transmembrane region" description="Helical" evidence="1">
    <location>
        <begin position="34"/>
        <end position="51"/>
    </location>
</feature>
<dbReference type="EMBL" id="BA000004">
    <property type="protein sequence ID" value="BAB06609.1"/>
    <property type="molecule type" value="Genomic_DNA"/>
</dbReference>
<evidence type="ECO:0000313" key="3">
    <source>
        <dbReference type="Proteomes" id="UP000001258"/>
    </source>
</evidence>
<dbReference type="KEGG" id="bha:BH2890"/>